<evidence type="ECO:0000256" key="5">
    <source>
        <dbReference type="ARBA" id="ARBA00022989"/>
    </source>
</evidence>
<keyword evidence="10" id="KW-1185">Reference proteome</keyword>
<keyword evidence="5 7" id="KW-1133">Transmembrane helix</keyword>
<proteinExistence type="inferred from homology"/>
<organism evidence="9 10">
    <name type="scientific">Bariatricus massiliensis</name>
    <dbReference type="NCBI Taxonomy" id="1745713"/>
    <lineage>
        <taxon>Bacteria</taxon>
        <taxon>Bacillati</taxon>
        <taxon>Bacillota</taxon>
        <taxon>Clostridia</taxon>
        <taxon>Lachnospirales</taxon>
        <taxon>Lachnospiraceae</taxon>
        <taxon>Bariatricus</taxon>
    </lineage>
</organism>
<evidence type="ECO:0000256" key="6">
    <source>
        <dbReference type="ARBA" id="ARBA00023136"/>
    </source>
</evidence>
<evidence type="ECO:0000313" key="10">
    <source>
        <dbReference type="Proteomes" id="UP001299546"/>
    </source>
</evidence>
<keyword evidence="6 7" id="KW-0472">Membrane</keyword>
<feature type="transmembrane region" description="Helical" evidence="7">
    <location>
        <begin position="207"/>
        <end position="236"/>
    </location>
</feature>
<comment type="similarity">
    <text evidence="7">Belongs to the binding-protein-dependent transport system permease family.</text>
</comment>
<feature type="transmembrane region" description="Helical" evidence="7">
    <location>
        <begin position="94"/>
        <end position="117"/>
    </location>
</feature>
<dbReference type="InterPro" id="IPR035906">
    <property type="entry name" value="MetI-like_sf"/>
</dbReference>
<dbReference type="InterPro" id="IPR000515">
    <property type="entry name" value="MetI-like"/>
</dbReference>
<dbReference type="InterPro" id="IPR050366">
    <property type="entry name" value="BP-dependent_transpt_permease"/>
</dbReference>
<dbReference type="PROSITE" id="PS50928">
    <property type="entry name" value="ABC_TM1"/>
    <property type="match status" value="1"/>
</dbReference>
<dbReference type="SUPFAM" id="SSF161098">
    <property type="entry name" value="MetI-like"/>
    <property type="match status" value="1"/>
</dbReference>
<dbReference type="PANTHER" id="PTHR43386">
    <property type="entry name" value="OLIGOPEPTIDE TRANSPORT SYSTEM PERMEASE PROTEIN APPC"/>
    <property type="match status" value="1"/>
</dbReference>
<name>A0ABS8DG10_9FIRM</name>
<protein>
    <submittedName>
        <fullName evidence="9">ABC transporter permease</fullName>
    </submittedName>
</protein>
<feature type="domain" description="ABC transmembrane type-1" evidence="8">
    <location>
        <begin position="90"/>
        <end position="279"/>
    </location>
</feature>
<keyword evidence="4 7" id="KW-0812">Transmembrane</keyword>
<evidence type="ECO:0000259" key="8">
    <source>
        <dbReference type="PROSITE" id="PS50928"/>
    </source>
</evidence>
<feature type="transmembrane region" description="Helical" evidence="7">
    <location>
        <begin position="256"/>
        <end position="279"/>
    </location>
</feature>
<dbReference type="Gene3D" id="1.10.3720.10">
    <property type="entry name" value="MetI-like"/>
    <property type="match status" value="1"/>
</dbReference>
<dbReference type="Pfam" id="PF00528">
    <property type="entry name" value="BPD_transp_1"/>
    <property type="match status" value="1"/>
</dbReference>
<dbReference type="InterPro" id="IPR025966">
    <property type="entry name" value="OppC_N"/>
</dbReference>
<evidence type="ECO:0000256" key="1">
    <source>
        <dbReference type="ARBA" id="ARBA00004651"/>
    </source>
</evidence>
<dbReference type="Pfam" id="PF12911">
    <property type="entry name" value="OppC_N"/>
    <property type="match status" value="1"/>
</dbReference>
<dbReference type="EMBL" id="JAJCIS010000004">
    <property type="protein sequence ID" value="MCB7387363.1"/>
    <property type="molecule type" value="Genomic_DNA"/>
</dbReference>
<dbReference type="PANTHER" id="PTHR43386:SF1">
    <property type="entry name" value="D,D-DIPEPTIDE TRANSPORT SYSTEM PERMEASE PROTEIN DDPC-RELATED"/>
    <property type="match status" value="1"/>
</dbReference>
<comment type="subcellular location">
    <subcellularLocation>
        <location evidence="1 7">Cell membrane</location>
        <topology evidence="1 7">Multi-pass membrane protein</topology>
    </subcellularLocation>
</comment>
<dbReference type="CDD" id="cd06261">
    <property type="entry name" value="TM_PBP2"/>
    <property type="match status" value="1"/>
</dbReference>
<gene>
    <name evidence="9" type="ORF">LIZ65_08680</name>
</gene>
<evidence type="ECO:0000256" key="3">
    <source>
        <dbReference type="ARBA" id="ARBA00022475"/>
    </source>
</evidence>
<comment type="caution">
    <text evidence="9">The sequence shown here is derived from an EMBL/GenBank/DDBJ whole genome shotgun (WGS) entry which is preliminary data.</text>
</comment>
<dbReference type="RefSeq" id="WP_066737744.1">
    <property type="nucleotide sequence ID" value="NZ_JAJCIQ010000005.1"/>
</dbReference>
<accession>A0ABS8DG10</accession>
<keyword evidence="3" id="KW-1003">Cell membrane</keyword>
<evidence type="ECO:0000313" key="9">
    <source>
        <dbReference type="EMBL" id="MCB7387363.1"/>
    </source>
</evidence>
<keyword evidence="2 7" id="KW-0813">Transport</keyword>
<feature type="transmembrane region" description="Helical" evidence="7">
    <location>
        <begin position="129"/>
        <end position="147"/>
    </location>
</feature>
<evidence type="ECO:0000256" key="2">
    <source>
        <dbReference type="ARBA" id="ARBA00022448"/>
    </source>
</evidence>
<reference evidence="9 10" key="1">
    <citation type="submission" date="2021-10" db="EMBL/GenBank/DDBJ databases">
        <title>Collection of gut derived symbiotic bacterial strains cultured from healthy donors.</title>
        <authorList>
            <person name="Lin H."/>
            <person name="Littmann E."/>
            <person name="Kohout C."/>
            <person name="Pamer E.G."/>
        </authorList>
    </citation>
    <scope>NUCLEOTIDE SEQUENCE [LARGE SCALE GENOMIC DNA]</scope>
    <source>
        <strain evidence="9 10">DFI.1.165</strain>
    </source>
</reference>
<evidence type="ECO:0000256" key="4">
    <source>
        <dbReference type="ARBA" id="ARBA00022692"/>
    </source>
</evidence>
<sequence>MKNTDSAPRKSRSFIQDVWYRFKKEKLAILGLVILLIIFATAILGGFLLDYEKDIITQDIPNKLASPSFQHIFGTDGFGRDIFYRIVWGARYSLLIGFSGSIIGLLVGGLMGAVAGYMGGTVDAVFMRIIDMFIALPTTILAVAIVSVLGPSLTNLIVAISIANVPSYARLTRSSVLTIKDNEFIEASTAVGGNGVHIMMQHILPNVLATLIVQFTMGVGWSITTAAGLSYLGLGVTPPDPEWGNMLSEGRDVMRYNSNLVIFPGLFIMVTVLALNLVGDGIRDAVDPKLKN</sequence>
<evidence type="ECO:0000256" key="7">
    <source>
        <dbReference type="RuleBase" id="RU363032"/>
    </source>
</evidence>
<dbReference type="Proteomes" id="UP001299546">
    <property type="component" value="Unassembled WGS sequence"/>
</dbReference>
<feature type="transmembrane region" description="Helical" evidence="7">
    <location>
        <begin position="27"/>
        <end position="49"/>
    </location>
</feature>